<dbReference type="Pfam" id="PF00657">
    <property type="entry name" value="Lipase_GDSL"/>
    <property type="match status" value="1"/>
</dbReference>
<dbReference type="GO" id="GO:0005576">
    <property type="term" value="C:extracellular region"/>
    <property type="evidence" value="ECO:0007669"/>
    <property type="project" value="UniProtKB-SubCell"/>
</dbReference>
<dbReference type="InterPro" id="IPR036514">
    <property type="entry name" value="SGNH_hydro_sf"/>
</dbReference>
<evidence type="ECO:0000256" key="5">
    <source>
        <dbReference type="ARBA" id="ARBA00022801"/>
    </source>
</evidence>
<dbReference type="PANTHER" id="PTHR45650">
    <property type="entry name" value="GDSL-LIKE LIPASE/ACYLHYDROLASE-RELATED"/>
    <property type="match status" value="1"/>
</dbReference>
<dbReference type="Gramene" id="CDO96912">
    <property type="protein sequence ID" value="CDO96912"/>
    <property type="gene ID" value="GSCOC_T00014093001"/>
</dbReference>
<dbReference type="Proteomes" id="UP000295252">
    <property type="component" value="Chromosome IV"/>
</dbReference>
<dbReference type="InParanoid" id="A0A068TLQ6"/>
<evidence type="ECO:0000256" key="3">
    <source>
        <dbReference type="ARBA" id="ARBA00022525"/>
    </source>
</evidence>
<keyword evidence="4 8" id="KW-0732">Signal</keyword>
<evidence type="ECO:0000256" key="4">
    <source>
        <dbReference type="ARBA" id="ARBA00022729"/>
    </source>
</evidence>
<dbReference type="OMA" id="SCCTVKP"/>
<comment type="similarity">
    <text evidence="2">Belongs to the 'GDSL' lipolytic enzyme family.</text>
</comment>
<evidence type="ECO:0008006" key="11">
    <source>
        <dbReference type="Google" id="ProtNLM"/>
    </source>
</evidence>
<proteinExistence type="inferred from homology"/>
<name>A0A068TLQ6_COFCA</name>
<dbReference type="Gene3D" id="3.40.50.1110">
    <property type="entry name" value="SGNH hydrolase"/>
    <property type="match status" value="1"/>
</dbReference>
<gene>
    <name evidence="9" type="ORF">GSCOC_T00014093001</name>
</gene>
<organism evidence="9 10">
    <name type="scientific">Coffea canephora</name>
    <name type="common">Robusta coffee</name>
    <dbReference type="NCBI Taxonomy" id="49390"/>
    <lineage>
        <taxon>Eukaryota</taxon>
        <taxon>Viridiplantae</taxon>
        <taxon>Streptophyta</taxon>
        <taxon>Embryophyta</taxon>
        <taxon>Tracheophyta</taxon>
        <taxon>Spermatophyta</taxon>
        <taxon>Magnoliopsida</taxon>
        <taxon>eudicotyledons</taxon>
        <taxon>Gunneridae</taxon>
        <taxon>Pentapetalae</taxon>
        <taxon>asterids</taxon>
        <taxon>lamiids</taxon>
        <taxon>Gentianales</taxon>
        <taxon>Rubiaceae</taxon>
        <taxon>Ixoroideae</taxon>
        <taxon>Gardenieae complex</taxon>
        <taxon>Bertiereae - Coffeeae clade</taxon>
        <taxon>Coffeeae</taxon>
        <taxon>Coffea</taxon>
    </lineage>
</organism>
<dbReference type="InterPro" id="IPR001087">
    <property type="entry name" value="GDSL"/>
</dbReference>
<dbReference type="PhylomeDB" id="A0A068TLQ6"/>
<protein>
    <recommendedName>
        <fullName evidence="11">GDSL esterase/lipase At1g29670-like</fullName>
    </recommendedName>
</protein>
<dbReference type="PANTHER" id="PTHR45650:SF9">
    <property type="entry name" value="SGNH HYDROLASE-TYPE ESTERASE DOMAIN-CONTAINING PROTEIN"/>
    <property type="match status" value="1"/>
</dbReference>
<dbReference type="GO" id="GO:0016042">
    <property type="term" value="P:lipid catabolic process"/>
    <property type="evidence" value="ECO:0007669"/>
    <property type="project" value="UniProtKB-KW"/>
</dbReference>
<dbReference type="OrthoDB" id="1683520at2759"/>
<keyword evidence="7" id="KW-0443">Lipid metabolism</keyword>
<dbReference type="InterPro" id="IPR035669">
    <property type="entry name" value="SGNH_plant_lipase-like"/>
</dbReference>
<feature type="signal peptide" evidence="8">
    <location>
        <begin position="1"/>
        <end position="27"/>
    </location>
</feature>
<sequence>MAFAARQWFLLSIIVVVVCFLKPFALGEQQVPCYFIFGDSQDDNGNNNHLNTTARANYPPYGIDFPEGPTGRFTNGRNPADFIGELLGFDSYIPPFANTEGRDITKGINYASGASGILDQTGRHLGDLFSFNEQLHNHERVISRIVRLIGNRSATKEYLAKCLYTAALGNNDYINNYLLPEYYPTSHLYTPTEFASLLIRHYSQQLRTLYRLGARKIAVFGLGLLGCIPAELSADGNCVDSINDEVLLFNDKLKPLVEELNTELSDAQFLYVDVRAINLNSLSTPAEITIGNAPCCNVSATVARGQCIPGQIPCSNRNQYYFWDDFHPSEVVNEAYSRLAYSALSSLLDADPLAIGGLQAKPVMIQ</sequence>
<evidence type="ECO:0000256" key="2">
    <source>
        <dbReference type="ARBA" id="ARBA00008668"/>
    </source>
</evidence>
<evidence type="ECO:0000313" key="9">
    <source>
        <dbReference type="EMBL" id="CDO96912.1"/>
    </source>
</evidence>
<keyword evidence="10" id="KW-1185">Reference proteome</keyword>
<evidence type="ECO:0000256" key="7">
    <source>
        <dbReference type="ARBA" id="ARBA00023098"/>
    </source>
</evidence>
<evidence type="ECO:0000256" key="1">
    <source>
        <dbReference type="ARBA" id="ARBA00004613"/>
    </source>
</evidence>
<comment type="subcellular location">
    <subcellularLocation>
        <location evidence="1">Secreted</location>
    </subcellularLocation>
</comment>
<keyword evidence="5" id="KW-0378">Hydrolase</keyword>
<feature type="chain" id="PRO_5001656860" description="GDSL esterase/lipase At1g29670-like" evidence="8">
    <location>
        <begin position="28"/>
        <end position="366"/>
    </location>
</feature>
<dbReference type="EMBL" id="HG739085">
    <property type="protein sequence ID" value="CDO96912.1"/>
    <property type="molecule type" value="Genomic_DNA"/>
</dbReference>
<keyword evidence="6" id="KW-0442">Lipid degradation</keyword>
<dbReference type="GO" id="GO:0016788">
    <property type="term" value="F:hydrolase activity, acting on ester bonds"/>
    <property type="evidence" value="ECO:0007669"/>
    <property type="project" value="InterPro"/>
</dbReference>
<evidence type="ECO:0000256" key="6">
    <source>
        <dbReference type="ARBA" id="ARBA00022963"/>
    </source>
</evidence>
<evidence type="ECO:0000313" key="10">
    <source>
        <dbReference type="Proteomes" id="UP000295252"/>
    </source>
</evidence>
<keyword evidence="3" id="KW-0964">Secreted</keyword>
<dbReference type="AlphaFoldDB" id="A0A068TLQ6"/>
<accession>A0A068TLQ6</accession>
<dbReference type="CDD" id="cd01837">
    <property type="entry name" value="SGNH_plant_lipase_like"/>
    <property type="match status" value="1"/>
</dbReference>
<dbReference type="InterPro" id="IPR051238">
    <property type="entry name" value="GDSL_esterase/lipase"/>
</dbReference>
<dbReference type="SUPFAM" id="SSF52266">
    <property type="entry name" value="SGNH hydrolase"/>
    <property type="match status" value="1"/>
</dbReference>
<reference evidence="10" key="1">
    <citation type="journal article" date="2014" name="Science">
        <title>The coffee genome provides insight into the convergent evolution of caffeine biosynthesis.</title>
        <authorList>
            <person name="Denoeud F."/>
            <person name="Carretero-Paulet L."/>
            <person name="Dereeper A."/>
            <person name="Droc G."/>
            <person name="Guyot R."/>
            <person name="Pietrella M."/>
            <person name="Zheng C."/>
            <person name="Alberti A."/>
            <person name="Anthony F."/>
            <person name="Aprea G."/>
            <person name="Aury J.M."/>
            <person name="Bento P."/>
            <person name="Bernard M."/>
            <person name="Bocs S."/>
            <person name="Campa C."/>
            <person name="Cenci A."/>
            <person name="Combes M.C."/>
            <person name="Crouzillat D."/>
            <person name="Da Silva C."/>
            <person name="Daddiego L."/>
            <person name="De Bellis F."/>
            <person name="Dussert S."/>
            <person name="Garsmeur O."/>
            <person name="Gayraud T."/>
            <person name="Guignon V."/>
            <person name="Jahn K."/>
            <person name="Jamilloux V."/>
            <person name="Joet T."/>
            <person name="Labadie K."/>
            <person name="Lan T."/>
            <person name="Leclercq J."/>
            <person name="Lepelley M."/>
            <person name="Leroy T."/>
            <person name="Li L.T."/>
            <person name="Librado P."/>
            <person name="Lopez L."/>
            <person name="Munoz A."/>
            <person name="Noel B."/>
            <person name="Pallavicini A."/>
            <person name="Perrotta G."/>
            <person name="Poncet V."/>
            <person name="Pot D."/>
            <person name="Priyono X."/>
            <person name="Rigoreau M."/>
            <person name="Rouard M."/>
            <person name="Rozas J."/>
            <person name="Tranchant-Dubreuil C."/>
            <person name="VanBuren R."/>
            <person name="Zhang Q."/>
            <person name="Andrade A.C."/>
            <person name="Argout X."/>
            <person name="Bertrand B."/>
            <person name="de Kochko A."/>
            <person name="Graziosi G."/>
            <person name="Henry R.J."/>
            <person name="Jayarama X."/>
            <person name="Ming R."/>
            <person name="Nagai C."/>
            <person name="Rounsley S."/>
            <person name="Sankoff D."/>
            <person name="Giuliano G."/>
            <person name="Albert V.A."/>
            <person name="Wincker P."/>
            <person name="Lashermes P."/>
        </authorList>
    </citation>
    <scope>NUCLEOTIDE SEQUENCE [LARGE SCALE GENOMIC DNA]</scope>
    <source>
        <strain evidence="10">cv. DH200-94</strain>
    </source>
</reference>
<evidence type="ECO:0000256" key="8">
    <source>
        <dbReference type="SAM" id="SignalP"/>
    </source>
</evidence>